<evidence type="ECO:0000256" key="5">
    <source>
        <dbReference type="ARBA" id="ARBA00023159"/>
    </source>
</evidence>
<dbReference type="PROSITE" id="PS00675">
    <property type="entry name" value="SIGMA54_INTERACT_1"/>
    <property type="match status" value="1"/>
</dbReference>
<dbReference type="PROSITE" id="PS50045">
    <property type="entry name" value="SIGMA54_INTERACT_4"/>
    <property type="match status" value="1"/>
</dbReference>
<dbReference type="SMART" id="SM00382">
    <property type="entry name" value="AAA"/>
    <property type="match status" value="1"/>
</dbReference>
<keyword evidence="3" id="KW-0805">Transcription regulation</keyword>
<dbReference type="InterPro" id="IPR027417">
    <property type="entry name" value="P-loop_NTPase"/>
</dbReference>
<feature type="domain" description="Sigma-54 factor interaction" evidence="9">
    <location>
        <begin position="297"/>
        <end position="527"/>
    </location>
</feature>
<comment type="caution">
    <text evidence="10">The sequence shown here is derived from an EMBL/GenBank/DDBJ whole genome shotgun (WGS) entry which is preliminary data.</text>
</comment>
<evidence type="ECO:0000256" key="3">
    <source>
        <dbReference type="ARBA" id="ARBA00023015"/>
    </source>
</evidence>
<evidence type="ECO:0000256" key="2">
    <source>
        <dbReference type="ARBA" id="ARBA00022840"/>
    </source>
</evidence>
<dbReference type="EMBL" id="ASRX01000034">
    <property type="protein sequence ID" value="EYF04396.1"/>
    <property type="molecule type" value="Genomic_DNA"/>
</dbReference>
<evidence type="ECO:0000259" key="8">
    <source>
        <dbReference type="PROSITE" id="PS50006"/>
    </source>
</evidence>
<dbReference type="OrthoDB" id="9763792at2"/>
<proteinExistence type="predicted"/>
<dbReference type="Pfam" id="PF02954">
    <property type="entry name" value="HTH_8"/>
    <property type="match status" value="1"/>
</dbReference>
<accession>A0A017T723</accession>
<dbReference type="Gene3D" id="3.30.450.40">
    <property type="match status" value="1"/>
</dbReference>
<dbReference type="Proteomes" id="UP000019678">
    <property type="component" value="Unassembled WGS sequence"/>
</dbReference>
<keyword evidence="2" id="KW-0067">ATP-binding</keyword>
<dbReference type="Pfam" id="PF00158">
    <property type="entry name" value="Sigma54_activat"/>
    <property type="match status" value="1"/>
</dbReference>
<evidence type="ECO:0008006" key="12">
    <source>
        <dbReference type="Google" id="ProtNLM"/>
    </source>
</evidence>
<dbReference type="InterPro" id="IPR025662">
    <property type="entry name" value="Sigma_54_int_dom_ATP-bd_1"/>
</dbReference>
<evidence type="ECO:0000256" key="7">
    <source>
        <dbReference type="SAM" id="MobiDB-lite"/>
    </source>
</evidence>
<dbReference type="eggNOG" id="COG2204">
    <property type="taxonomic scope" value="Bacteria"/>
</dbReference>
<dbReference type="STRING" id="1192034.CAP_4535"/>
<dbReference type="InterPro" id="IPR058031">
    <property type="entry name" value="AAA_lid_NorR"/>
</dbReference>
<dbReference type="SUPFAM" id="SSF55781">
    <property type="entry name" value="GAF domain-like"/>
    <property type="match status" value="1"/>
</dbReference>
<dbReference type="InterPro" id="IPR025944">
    <property type="entry name" value="Sigma_54_int_dom_CS"/>
</dbReference>
<dbReference type="InterPro" id="IPR003593">
    <property type="entry name" value="AAA+_ATPase"/>
</dbReference>
<dbReference type="Gene3D" id="1.10.8.60">
    <property type="match status" value="1"/>
</dbReference>
<dbReference type="InterPro" id="IPR029016">
    <property type="entry name" value="GAF-like_dom_sf"/>
</dbReference>
<dbReference type="Gene3D" id="1.10.10.60">
    <property type="entry name" value="Homeodomain-like"/>
    <property type="match status" value="1"/>
</dbReference>
<feature type="region of interest" description="Disordered" evidence="7">
    <location>
        <begin position="280"/>
        <end position="299"/>
    </location>
</feature>
<protein>
    <recommendedName>
        <fullName evidence="12">FHA domain-containing protein</fullName>
    </recommendedName>
</protein>
<name>A0A017T723_9BACT</name>
<dbReference type="InterPro" id="IPR002078">
    <property type="entry name" value="Sigma_54_int"/>
</dbReference>
<dbReference type="Gene3D" id="2.60.200.20">
    <property type="match status" value="1"/>
</dbReference>
<gene>
    <name evidence="10" type="ORF">CAP_4535</name>
</gene>
<dbReference type="GO" id="GO:0006355">
    <property type="term" value="P:regulation of DNA-templated transcription"/>
    <property type="evidence" value="ECO:0007669"/>
    <property type="project" value="InterPro"/>
</dbReference>
<evidence type="ECO:0000313" key="10">
    <source>
        <dbReference type="EMBL" id="EYF04396.1"/>
    </source>
</evidence>
<dbReference type="SUPFAM" id="SSF52540">
    <property type="entry name" value="P-loop containing nucleoside triphosphate hydrolases"/>
    <property type="match status" value="1"/>
</dbReference>
<reference evidence="10 11" key="1">
    <citation type="submission" date="2013-05" db="EMBL/GenBank/DDBJ databases">
        <title>Genome assembly of Chondromyces apiculatus DSM 436.</title>
        <authorList>
            <person name="Sharma G."/>
            <person name="Khatri I."/>
            <person name="Kaur C."/>
            <person name="Mayilraj S."/>
            <person name="Subramanian S."/>
        </authorList>
    </citation>
    <scope>NUCLEOTIDE SEQUENCE [LARGE SCALE GENOMIC DNA]</scope>
    <source>
        <strain evidence="10 11">DSM 436</strain>
    </source>
</reference>
<dbReference type="SMART" id="SM00240">
    <property type="entry name" value="FHA"/>
    <property type="match status" value="1"/>
</dbReference>
<dbReference type="InterPro" id="IPR003018">
    <property type="entry name" value="GAF"/>
</dbReference>
<dbReference type="PROSITE" id="PS00688">
    <property type="entry name" value="SIGMA54_INTERACT_3"/>
    <property type="match status" value="1"/>
</dbReference>
<dbReference type="InterPro" id="IPR000253">
    <property type="entry name" value="FHA_dom"/>
</dbReference>
<dbReference type="SMART" id="SM00065">
    <property type="entry name" value="GAF"/>
    <property type="match status" value="1"/>
</dbReference>
<evidence type="ECO:0000256" key="6">
    <source>
        <dbReference type="ARBA" id="ARBA00023163"/>
    </source>
</evidence>
<organism evidence="10 11">
    <name type="scientific">Chondromyces apiculatus DSM 436</name>
    <dbReference type="NCBI Taxonomy" id="1192034"/>
    <lineage>
        <taxon>Bacteria</taxon>
        <taxon>Pseudomonadati</taxon>
        <taxon>Myxococcota</taxon>
        <taxon>Polyangia</taxon>
        <taxon>Polyangiales</taxon>
        <taxon>Polyangiaceae</taxon>
        <taxon>Chondromyces</taxon>
    </lineage>
</organism>
<dbReference type="PROSITE" id="PS50006">
    <property type="entry name" value="FHA_DOMAIN"/>
    <property type="match status" value="1"/>
</dbReference>
<evidence type="ECO:0000256" key="4">
    <source>
        <dbReference type="ARBA" id="ARBA00023125"/>
    </source>
</evidence>
<keyword evidence="1" id="KW-0547">Nucleotide-binding</keyword>
<dbReference type="PRINTS" id="PR01590">
    <property type="entry name" value="HTHFIS"/>
</dbReference>
<dbReference type="Pfam" id="PF00498">
    <property type="entry name" value="FHA"/>
    <property type="match status" value="1"/>
</dbReference>
<keyword evidence="5" id="KW-0010">Activator</keyword>
<dbReference type="PANTHER" id="PTHR32071:SF117">
    <property type="entry name" value="PTS-DEPENDENT DIHYDROXYACETONE KINASE OPERON REGULATORY PROTEIN-RELATED"/>
    <property type="match status" value="1"/>
</dbReference>
<feature type="domain" description="FHA" evidence="8">
    <location>
        <begin position="22"/>
        <end position="72"/>
    </location>
</feature>
<dbReference type="InterPro" id="IPR008984">
    <property type="entry name" value="SMAD_FHA_dom_sf"/>
</dbReference>
<keyword evidence="4" id="KW-0238">DNA-binding</keyword>
<dbReference type="CDD" id="cd00060">
    <property type="entry name" value="FHA"/>
    <property type="match status" value="1"/>
</dbReference>
<keyword evidence="6" id="KW-0804">Transcription</keyword>
<dbReference type="GO" id="GO:0043565">
    <property type="term" value="F:sequence-specific DNA binding"/>
    <property type="evidence" value="ECO:0007669"/>
    <property type="project" value="InterPro"/>
</dbReference>
<sequence>MPYLIVREPGQVAVSLLLREGFCVGRLAPSDLLLPYQQVSRQHACFEHDDEGGWVVRDLGSANGLFFNGIRADIGQLKDGDVIQIGPVKLTFTESEGAEIAHAQPLPTPDTLEPPGADRRLRMLFEVTRAIGALSDPDELLGRMLDAMLDLLGCERALAALREGGDEEPLRQVLRTREGRAPQGEVVVSRAILQALLVRREVVIIRDARERGAPHTLVTQGILSAMGAPLEAGGHLFGFLYVDHCSQASHFAQEDLDFLGALARLTAAALHSAQQHQRALSAAEAAGSSPDSPRVELLGDSPPMLRLKAQIRKFGASGSTNMLIRGESGTGKERVARAMHAASPRAQRPFVSLNCAVMPETTIEGELFGYVQGAFPGATHDKRGRFALAHRGSLFLDEIGDLSLAAQAKVLRVLQEGEVLPLGAGVPQRVDVRVFAATQRDLRREVAEGRFREDLFFRLNVGDVEVPPLRERVEDIAHLAQVFLAPAALNLGKRLDGFAPQALQALQAYAWPGNVRELRNEIERAAIQAEGLLVELDDLSPAVSRAVLSPSFLTVPGMSFAARFATLEPMERALCEDALAAARGNVAEAARLLGITRIMLVRRIERFGLRSREP</sequence>
<dbReference type="FunFam" id="3.40.50.300:FF:000006">
    <property type="entry name" value="DNA-binding transcriptional regulator NtrC"/>
    <property type="match status" value="1"/>
</dbReference>
<dbReference type="PANTHER" id="PTHR32071">
    <property type="entry name" value="TRANSCRIPTIONAL REGULATORY PROTEIN"/>
    <property type="match status" value="1"/>
</dbReference>
<dbReference type="AlphaFoldDB" id="A0A017T723"/>
<dbReference type="Gene3D" id="3.40.50.300">
    <property type="entry name" value="P-loop containing nucleotide triphosphate hydrolases"/>
    <property type="match status" value="1"/>
</dbReference>
<dbReference type="RefSeq" id="WP_052375639.1">
    <property type="nucleotide sequence ID" value="NZ_ASRX01000034.1"/>
</dbReference>
<dbReference type="CDD" id="cd00009">
    <property type="entry name" value="AAA"/>
    <property type="match status" value="1"/>
</dbReference>
<dbReference type="Pfam" id="PF25601">
    <property type="entry name" value="AAA_lid_14"/>
    <property type="match status" value="1"/>
</dbReference>
<dbReference type="SUPFAM" id="SSF46689">
    <property type="entry name" value="Homeodomain-like"/>
    <property type="match status" value="1"/>
</dbReference>
<dbReference type="InterPro" id="IPR009057">
    <property type="entry name" value="Homeodomain-like_sf"/>
</dbReference>
<evidence type="ECO:0000256" key="1">
    <source>
        <dbReference type="ARBA" id="ARBA00022741"/>
    </source>
</evidence>
<evidence type="ECO:0000313" key="11">
    <source>
        <dbReference type="Proteomes" id="UP000019678"/>
    </source>
</evidence>
<evidence type="ECO:0000259" key="9">
    <source>
        <dbReference type="PROSITE" id="PS50045"/>
    </source>
</evidence>
<dbReference type="GO" id="GO:0005524">
    <property type="term" value="F:ATP binding"/>
    <property type="evidence" value="ECO:0007669"/>
    <property type="project" value="UniProtKB-KW"/>
</dbReference>
<dbReference type="SUPFAM" id="SSF49879">
    <property type="entry name" value="SMAD/FHA domain"/>
    <property type="match status" value="1"/>
</dbReference>
<dbReference type="InterPro" id="IPR002197">
    <property type="entry name" value="HTH_Fis"/>
</dbReference>
<keyword evidence="11" id="KW-1185">Reference proteome</keyword>
<dbReference type="Pfam" id="PF01590">
    <property type="entry name" value="GAF"/>
    <property type="match status" value="1"/>
</dbReference>